<dbReference type="Proteomes" id="UP001647509">
    <property type="component" value="Unassembled WGS sequence"/>
</dbReference>
<keyword evidence="1" id="KW-0328">Glycosyltransferase</keyword>
<proteinExistence type="predicted"/>
<name>A0ACC5U6Q5_9FLAO</name>
<protein>
    <submittedName>
        <fullName evidence="1">Glycosyltransferase</fullName>
        <ecNumber evidence="1">2.4.-.-</ecNumber>
    </submittedName>
</protein>
<dbReference type="EMBL" id="JAHKPD010000008">
    <property type="protein sequence ID" value="MBU2949966.1"/>
    <property type="molecule type" value="Genomic_DNA"/>
</dbReference>
<reference evidence="1" key="1">
    <citation type="submission" date="2021-05" db="EMBL/GenBank/DDBJ databases">
        <title>Draft genomes of bacteria isolated from model marine particles.</title>
        <authorList>
            <person name="Datta M.S."/>
            <person name="Schwartzman J.A."/>
            <person name="Enke T.N."/>
            <person name="Saavedra J."/>
            <person name="Cermak N."/>
            <person name="Cordero O.X."/>
        </authorList>
    </citation>
    <scope>NUCLEOTIDE SEQUENCE</scope>
    <source>
        <strain evidence="1">I2M19</strain>
    </source>
</reference>
<evidence type="ECO:0000313" key="2">
    <source>
        <dbReference type="Proteomes" id="UP001647509"/>
    </source>
</evidence>
<keyword evidence="2" id="KW-1185">Reference proteome</keyword>
<organism evidence="1 2">
    <name type="scientific">Pseudotamlana agarivorans</name>
    <dbReference type="NCBI Taxonomy" id="481183"/>
    <lineage>
        <taxon>Bacteria</taxon>
        <taxon>Pseudomonadati</taxon>
        <taxon>Bacteroidota</taxon>
        <taxon>Flavobacteriia</taxon>
        <taxon>Flavobacteriales</taxon>
        <taxon>Flavobacteriaceae</taxon>
        <taxon>Pseudotamlana</taxon>
    </lineage>
</organism>
<sequence length="374" mass="42581">MVIICIGITLAYLVLIGSFVYGFDTIEPYETKNTTPKTKFSVVIPFRNEANNLPKLLESIHALNYPSNHFEVILVNDASEDDSVEIIQSSTQNYPTDIRITQNKRHSNSPKKDAISSAINQAKHEWIITTDADCILPQNWLQTFNAFLQETSTFCVAAPVTYHLDNSFLNRFQWLDLMSLQGATIGGFGLKKPFLCNGANFAYKKSLFFELSGFNGNSNIASGDDLFLLEKATQKHPKKVHYLKSEDAIVKTNAQPNWKSLVSQRVRWAAKTTAYKNGFGKLTGFLVFLMNFMVVLSLILSLLNLFNFRIFGYILTIKCSIDFYLIFKTARFLNQKYALKSYLTGFIIYPFFSVYIALVSIMSDYSWKGRTFKK</sequence>
<keyword evidence="1" id="KW-0808">Transferase</keyword>
<gene>
    <name evidence="1" type="ORF">KO493_04560</name>
</gene>
<evidence type="ECO:0000313" key="1">
    <source>
        <dbReference type="EMBL" id="MBU2949966.1"/>
    </source>
</evidence>
<accession>A0ACC5U6Q5</accession>
<dbReference type="EC" id="2.4.-.-" evidence="1"/>
<comment type="caution">
    <text evidence="1">The sequence shown here is derived from an EMBL/GenBank/DDBJ whole genome shotgun (WGS) entry which is preliminary data.</text>
</comment>